<accession>A0A9P9YLW9</accession>
<organism evidence="2 3">
    <name type="scientific">Drosophila gunungcola</name>
    <name type="common">fruit fly</name>
    <dbReference type="NCBI Taxonomy" id="103775"/>
    <lineage>
        <taxon>Eukaryota</taxon>
        <taxon>Metazoa</taxon>
        <taxon>Ecdysozoa</taxon>
        <taxon>Arthropoda</taxon>
        <taxon>Hexapoda</taxon>
        <taxon>Insecta</taxon>
        <taxon>Pterygota</taxon>
        <taxon>Neoptera</taxon>
        <taxon>Endopterygota</taxon>
        <taxon>Diptera</taxon>
        <taxon>Brachycera</taxon>
        <taxon>Muscomorpha</taxon>
        <taxon>Ephydroidea</taxon>
        <taxon>Drosophilidae</taxon>
        <taxon>Drosophila</taxon>
        <taxon>Sophophora</taxon>
    </lineage>
</organism>
<reference evidence="2" key="1">
    <citation type="journal article" date="2023" name="Genome Biol. Evol.">
        <title>Long-read-based Genome Assembly of Drosophila gunungcola Reveals Fewer Chemosensory Genes in Flower-breeding Species.</title>
        <authorList>
            <person name="Negi A."/>
            <person name="Liao B.Y."/>
            <person name="Yeh S.D."/>
        </authorList>
    </citation>
    <scope>NUCLEOTIDE SEQUENCE</scope>
    <source>
        <strain evidence="2">Sukarami</strain>
    </source>
</reference>
<gene>
    <name evidence="2" type="ORF">M5D96_008827</name>
</gene>
<dbReference type="EMBL" id="JAMKOV010000007">
    <property type="protein sequence ID" value="KAI8038909.1"/>
    <property type="molecule type" value="Genomic_DNA"/>
</dbReference>
<dbReference type="AlphaFoldDB" id="A0A9P9YLW9"/>
<dbReference type="Proteomes" id="UP001059596">
    <property type="component" value="Unassembled WGS sequence"/>
</dbReference>
<name>A0A9P9YLW9_9MUSC</name>
<proteinExistence type="predicted"/>
<keyword evidence="3" id="KW-1185">Reference proteome</keyword>
<comment type="caution">
    <text evidence="2">The sequence shown here is derived from an EMBL/GenBank/DDBJ whole genome shotgun (WGS) entry which is preliminary data.</text>
</comment>
<protein>
    <submittedName>
        <fullName evidence="2">Uncharacterized protein</fullName>
    </submittedName>
</protein>
<keyword evidence="1" id="KW-0732">Signal</keyword>
<feature type="chain" id="PRO_5040415961" evidence="1">
    <location>
        <begin position="26"/>
        <end position="84"/>
    </location>
</feature>
<feature type="signal peptide" evidence="1">
    <location>
        <begin position="1"/>
        <end position="25"/>
    </location>
</feature>
<evidence type="ECO:0000313" key="3">
    <source>
        <dbReference type="Proteomes" id="UP001059596"/>
    </source>
</evidence>
<evidence type="ECO:0000256" key="1">
    <source>
        <dbReference type="SAM" id="SignalP"/>
    </source>
</evidence>
<evidence type="ECO:0000313" key="2">
    <source>
        <dbReference type="EMBL" id="KAI8038909.1"/>
    </source>
</evidence>
<sequence>MMSPHLSCVPHPLLSLCKLLQLSYSFPNGSDREDEHSTMSILTGRHILKVIRHMKGMYPMAGEDAILRVSKHVTDNQKVITYEF</sequence>